<sequence length="72" mass="8350">MHYKFSKSITTDTSTQPQRAIYCCVARGEPDTVFTVQNRTEICLECALILQFRTNSQCLHCTCYNNKEIFSF</sequence>
<proteinExistence type="predicted"/>
<reference evidence="1" key="1">
    <citation type="journal article" date="2011" name="PLoS Biol.">
        <title>Gene gain and loss during evolution of obligate parasitism in the white rust pathogen of Arabidopsis thaliana.</title>
        <authorList>
            <person name="Kemen E."/>
            <person name="Gardiner A."/>
            <person name="Schultz-Larsen T."/>
            <person name="Kemen A.C."/>
            <person name="Balmuth A.L."/>
            <person name="Robert-Seilaniantz A."/>
            <person name="Bailey K."/>
            <person name="Holub E."/>
            <person name="Studholme D.J."/>
            <person name="Maclean D."/>
            <person name="Jones J.D."/>
        </authorList>
    </citation>
    <scope>NUCLEOTIDE SEQUENCE</scope>
</reference>
<accession>F0W351</accession>
<protein>
    <submittedName>
        <fullName evidence="1">AlNc14C12G1429 protein</fullName>
    </submittedName>
</protein>
<organism evidence="1">
    <name type="scientific">Albugo laibachii Nc14</name>
    <dbReference type="NCBI Taxonomy" id="890382"/>
    <lineage>
        <taxon>Eukaryota</taxon>
        <taxon>Sar</taxon>
        <taxon>Stramenopiles</taxon>
        <taxon>Oomycota</taxon>
        <taxon>Peronosporomycetes</taxon>
        <taxon>Albuginales</taxon>
        <taxon>Albuginaceae</taxon>
        <taxon>Albugo</taxon>
    </lineage>
</organism>
<dbReference type="HOGENOM" id="CLU_2727487_0_0_1"/>
<name>F0W351_9STRA</name>
<gene>
    <name evidence="1" type="primary">AlNc14C12G1429</name>
    <name evidence="1" type="ORF">ALNC14_016340</name>
</gene>
<dbReference type="AlphaFoldDB" id="F0W351"/>
<reference evidence="1" key="2">
    <citation type="submission" date="2011-02" db="EMBL/GenBank/DDBJ databases">
        <authorList>
            <person name="MacLean D."/>
        </authorList>
    </citation>
    <scope>NUCLEOTIDE SEQUENCE</scope>
</reference>
<dbReference type="EMBL" id="FR824057">
    <property type="protein sequence ID" value="CCA15491.1"/>
    <property type="molecule type" value="Genomic_DNA"/>
</dbReference>
<evidence type="ECO:0000313" key="1">
    <source>
        <dbReference type="EMBL" id="CCA15491.1"/>
    </source>
</evidence>